<dbReference type="GO" id="GO:0009249">
    <property type="term" value="P:protein lipoylation"/>
    <property type="evidence" value="ECO:0007669"/>
    <property type="project" value="TreeGrafter"/>
</dbReference>
<reference evidence="6" key="2">
    <citation type="submission" date="2023-03" db="EMBL/GenBank/DDBJ databases">
        <authorList>
            <person name="Zhang Z."/>
        </authorList>
    </citation>
    <scope>NUCLEOTIDE SEQUENCE</scope>
    <source>
        <strain evidence="6">DSA</strain>
    </source>
</reference>
<dbReference type="PANTHER" id="PTHR11715">
    <property type="entry name" value="GLYCINE CLEAVAGE SYSTEM H PROTEIN"/>
    <property type="match status" value="1"/>
</dbReference>
<dbReference type="Pfam" id="PF01597">
    <property type="entry name" value="GCV_H"/>
    <property type="match status" value="1"/>
</dbReference>
<proteinExistence type="inferred from homology"/>
<dbReference type="CDD" id="cd06848">
    <property type="entry name" value="GCS_H"/>
    <property type="match status" value="1"/>
</dbReference>
<keyword evidence="7" id="KW-1185">Reference proteome</keyword>
<dbReference type="InterPro" id="IPR017453">
    <property type="entry name" value="GCV_H_sub"/>
</dbReference>
<feature type="modified residue" description="N6-lipoyllysine" evidence="3 4">
    <location>
        <position position="70"/>
    </location>
</feature>
<dbReference type="EMBL" id="JARPTC010000006">
    <property type="protein sequence ID" value="MDO7786615.1"/>
    <property type="molecule type" value="Genomic_DNA"/>
</dbReference>
<comment type="cofactor">
    <cofactor evidence="3">
        <name>(R)-lipoate</name>
        <dbReference type="ChEBI" id="CHEBI:83088"/>
    </cofactor>
    <text evidence="3">Binds 1 lipoyl cofactor covalently.</text>
</comment>
<evidence type="ECO:0000313" key="6">
    <source>
        <dbReference type="EMBL" id="MDO7786615.1"/>
    </source>
</evidence>
<reference evidence="6" key="1">
    <citation type="journal article" date="2023" name="J. Hazard. Mater.">
        <title>Anaerobic biodegradation of pyrene and benzo[a]pyrene by a new sulfate-reducing Desulforamulus aquiferis strain DSA.</title>
        <authorList>
            <person name="Zhang Z."/>
            <person name="Sun J."/>
            <person name="Gong X."/>
            <person name="Wang C."/>
            <person name="Wang H."/>
        </authorList>
    </citation>
    <scope>NUCLEOTIDE SEQUENCE</scope>
    <source>
        <strain evidence="6">DSA</strain>
    </source>
</reference>
<feature type="domain" description="Lipoyl-binding" evidence="5">
    <location>
        <begin position="29"/>
        <end position="111"/>
    </location>
</feature>
<dbReference type="InterPro" id="IPR033753">
    <property type="entry name" value="GCV_H/Fam206"/>
</dbReference>
<dbReference type="InterPro" id="IPR000089">
    <property type="entry name" value="Biotin_lipoyl"/>
</dbReference>
<dbReference type="InterPro" id="IPR002930">
    <property type="entry name" value="GCV_H"/>
</dbReference>
<dbReference type="NCBIfam" id="NF002270">
    <property type="entry name" value="PRK01202.1"/>
    <property type="match status" value="1"/>
</dbReference>
<comment type="similarity">
    <text evidence="1 3">Belongs to the GcvH family.</text>
</comment>
<dbReference type="GO" id="GO:0005829">
    <property type="term" value="C:cytosol"/>
    <property type="evidence" value="ECO:0007669"/>
    <property type="project" value="TreeGrafter"/>
</dbReference>
<dbReference type="NCBIfam" id="TIGR00527">
    <property type="entry name" value="gcvH"/>
    <property type="match status" value="1"/>
</dbReference>
<sequence>MTKVITELNFPTDIYYFHEHTWARVEGDVVRVGISDFAQDSLGDIIFVELPNEGESFDKNDEFGQAESAKTVSALYMPLGGKILEVNGDLEENPQNVNQDPYGRGWMIVVKPSDPEEIKGLLSRDDYLRQIQ</sequence>
<dbReference type="Gene3D" id="2.40.50.100">
    <property type="match status" value="1"/>
</dbReference>
<dbReference type="Proteomes" id="UP001172911">
    <property type="component" value="Unassembled WGS sequence"/>
</dbReference>
<comment type="function">
    <text evidence="3">The glycine cleavage system catalyzes the degradation of glycine. The H protein shuttles the methylamine group of glycine from the P protein to the T protein.</text>
</comment>
<evidence type="ECO:0000313" key="7">
    <source>
        <dbReference type="Proteomes" id="UP001172911"/>
    </source>
</evidence>
<dbReference type="PROSITE" id="PS50968">
    <property type="entry name" value="BIOTINYL_LIPOYL"/>
    <property type="match status" value="1"/>
</dbReference>
<name>A0AAW7ZCU6_9FIRM</name>
<organism evidence="6 7">
    <name type="scientific">Desulforamulus aquiferis</name>
    <dbReference type="NCBI Taxonomy" id="1397668"/>
    <lineage>
        <taxon>Bacteria</taxon>
        <taxon>Bacillati</taxon>
        <taxon>Bacillota</taxon>
        <taxon>Clostridia</taxon>
        <taxon>Eubacteriales</taxon>
        <taxon>Peptococcaceae</taxon>
        <taxon>Desulforamulus</taxon>
    </lineage>
</organism>
<evidence type="ECO:0000259" key="5">
    <source>
        <dbReference type="PROSITE" id="PS50968"/>
    </source>
</evidence>
<dbReference type="InterPro" id="IPR003016">
    <property type="entry name" value="2-oxoA_DH_lipoyl-BS"/>
</dbReference>
<evidence type="ECO:0000256" key="4">
    <source>
        <dbReference type="PIRSR" id="PIRSR617453-50"/>
    </source>
</evidence>
<dbReference type="GO" id="GO:0019464">
    <property type="term" value="P:glycine decarboxylation via glycine cleavage system"/>
    <property type="evidence" value="ECO:0007669"/>
    <property type="project" value="UniProtKB-UniRule"/>
</dbReference>
<dbReference type="PANTHER" id="PTHR11715:SF3">
    <property type="entry name" value="GLYCINE CLEAVAGE SYSTEM H PROTEIN-RELATED"/>
    <property type="match status" value="1"/>
</dbReference>
<dbReference type="HAMAP" id="MF_00272">
    <property type="entry name" value="GcvH"/>
    <property type="match status" value="1"/>
</dbReference>
<comment type="caution">
    <text evidence="6">The sequence shown here is derived from an EMBL/GenBank/DDBJ whole genome shotgun (WGS) entry which is preliminary data.</text>
</comment>
<comment type="subunit">
    <text evidence="3">The glycine cleavage system is composed of four proteins: P, T, L and H.</text>
</comment>
<evidence type="ECO:0000256" key="2">
    <source>
        <dbReference type="ARBA" id="ARBA00022823"/>
    </source>
</evidence>
<dbReference type="InterPro" id="IPR011053">
    <property type="entry name" value="Single_hybrid_motif"/>
</dbReference>
<evidence type="ECO:0000256" key="3">
    <source>
        <dbReference type="HAMAP-Rule" id="MF_00272"/>
    </source>
</evidence>
<gene>
    <name evidence="3 6" type="primary">gcvH</name>
    <name evidence="6" type="ORF">P6N53_05185</name>
</gene>
<protein>
    <recommendedName>
        <fullName evidence="3">Glycine cleavage system H protein</fullName>
    </recommendedName>
</protein>
<dbReference type="AlphaFoldDB" id="A0AAW7ZCU6"/>
<dbReference type="RefSeq" id="WP_304541680.1">
    <property type="nucleotide sequence ID" value="NZ_JARPTC010000006.1"/>
</dbReference>
<keyword evidence="2 3" id="KW-0450">Lipoyl</keyword>
<accession>A0AAW7ZCU6</accession>
<evidence type="ECO:0000256" key="1">
    <source>
        <dbReference type="ARBA" id="ARBA00009249"/>
    </source>
</evidence>
<dbReference type="GO" id="GO:0005960">
    <property type="term" value="C:glycine cleavage complex"/>
    <property type="evidence" value="ECO:0007669"/>
    <property type="project" value="InterPro"/>
</dbReference>
<dbReference type="SUPFAM" id="SSF51230">
    <property type="entry name" value="Single hybrid motif"/>
    <property type="match status" value="1"/>
</dbReference>
<dbReference type="PROSITE" id="PS00189">
    <property type="entry name" value="LIPOYL"/>
    <property type="match status" value="1"/>
</dbReference>